<dbReference type="EMBL" id="CP054614">
    <property type="protein sequence ID" value="QKS56486.1"/>
    <property type="molecule type" value="Genomic_DNA"/>
</dbReference>
<evidence type="ECO:0000256" key="4">
    <source>
        <dbReference type="ARBA" id="ARBA00022691"/>
    </source>
</evidence>
<dbReference type="AlphaFoldDB" id="A0A2V4VT93"/>
<evidence type="ECO:0000256" key="3">
    <source>
        <dbReference type="ARBA" id="ARBA00022679"/>
    </source>
</evidence>
<keyword evidence="10" id="KW-1185">Reference proteome</keyword>
<accession>A0A2V4VT93</accession>
<keyword evidence="5" id="KW-0680">Restriction system</keyword>
<organism evidence="7 9">
    <name type="scientific">Paenibacillus barcinonensis</name>
    <dbReference type="NCBI Taxonomy" id="198119"/>
    <lineage>
        <taxon>Bacteria</taxon>
        <taxon>Bacillati</taxon>
        <taxon>Bacillota</taxon>
        <taxon>Bacilli</taxon>
        <taxon>Bacillales</taxon>
        <taxon>Paenibacillaceae</taxon>
        <taxon>Paenibacillus</taxon>
    </lineage>
</organism>
<keyword evidence="2 7" id="KW-0489">Methyltransferase</keyword>
<dbReference type="InterPro" id="IPR002941">
    <property type="entry name" value="DNA_methylase_N4/N6"/>
</dbReference>
<dbReference type="InterPro" id="IPR003115">
    <property type="entry name" value="ParB_N"/>
</dbReference>
<gene>
    <name evidence="7" type="ORF">DFQ00_105343</name>
    <name evidence="8" type="ORF">HUB98_09130</name>
</gene>
<dbReference type="GO" id="GO:0032259">
    <property type="term" value="P:methylation"/>
    <property type="evidence" value="ECO:0007669"/>
    <property type="project" value="UniProtKB-KW"/>
</dbReference>
<evidence type="ECO:0000313" key="8">
    <source>
        <dbReference type="EMBL" id="QKS56486.1"/>
    </source>
</evidence>
<reference evidence="7 9" key="1">
    <citation type="submission" date="2018-06" db="EMBL/GenBank/DDBJ databases">
        <title>Genomic Encyclopedia of Type Strains, Phase III (KMG-III): the genomes of soil and plant-associated and newly described type strains.</title>
        <authorList>
            <person name="Whitman W."/>
        </authorList>
    </citation>
    <scope>NUCLEOTIDE SEQUENCE [LARGE SCALE GENOMIC DNA]</scope>
    <source>
        <strain evidence="7 9">CECT 7022</strain>
    </source>
</reference>
<evidence type="ECO:0000256" key="1">
    <source>
        <dbReference type="ARBA" id="ARBA00006594"/>
    </source>
</evidence>
<dbReference type="SMART" id="SM00470">
    <property type="entry name" value="ParB"/>
    <property type="match status" value="1"/>
</dbReference>
<dbReference type="RefSeq" id="WP_110896509.1">
    <property type="nucleotide sequence ID" value="NZ_CP054614.1"/>
</dbReference>
<reference evidence="8 10" key="2">
    <citation type="submission" date="2020-06" db="EMBL/GenBank/DDBJ databases">
        <title>Complete genome of Paenibacillus barcinonensis KACC11450.</title>
        <authorList>
            <person name="Kim M."/>
            <person name="Park Y.-J."/>
            <person name="Shin J.-H."/>
        </authorList>
    </citation>
    <scope>NUCLEOTIDE SEQUENCE [LARGE SCALE GENOMIC DNA]</scope>
    <source>
        <strain evidence="8 10">KACC11450</strain>
    </source>
</reference>
<dbReference type="SUPFAM" id="SSF53335">
    <property type="entry name" value="S-adenosyl-L-methionine-dependent methyltransferases"/>
    <property type="match status" value="1"/>
</dbReference>
<dbReference type="OrthoDB" id="9800801at2"/>
<name>A0A2V4VT93_PAEBA</name>
<dbReference type="Pfam" id="PF02195">
    <property type="entry name" value="ParB_N"/>
    <property type="match status" value="1"/>
</dbReference>
<keyword evidence="4" id="KW-0949">S-adenosyl-L-methionine</keyword>
<evidence type="ECO:0000313" key="7">
    <source>
        <dbReference type="EMBL" id="PYE49839.1"/>
    </source>
</evidence>
<dbReference type="PRINTS" id="PR00506">
    <property type="entry name" value="D21N6MTFRASE"/>
</dbReference>
<dbReference type="SUPFAM" id="SSF110849">
    <property type="entry name" value="ParB/Sulfiredoxin"/>
    <property type="match status" value="1"/>
</dbReference>
<dbReference type="Pfam" id="PF01555">
    <property type="entry name" value="N6_N4_Mtase"/>
    <property type="match status" value="1"/>
</dbReference>
<dbReference type="PROSITE" id="PS00092">
    <property type="entry name" value="N6_MTASE"/>
    <property type="match status" value="1"/>
</dbReference>
<dbReference type="GO" id="GO:0003677">
    <property type="term" value="F:DNA binding"/>
    <property type="evidence" value="ECO:0007669"/>
    <property type="project" value="InterPro"/>
</dbReference>
<evidence type="ECO:0000313" key="10">
    <source>
        <dbReference type="Proteomes" id="UP000509327"/>
    </source>
</evidence>
<dbReference type="CDD" id="cd16401">
    <property type="entry name" value="ParB_N_like_MT"/>
    <property type="match status" value="1"/>
</dbReference>
<dbReference type="GO" id="GO:0009307">
    <property type="term" value="P:DNA restriction-modification system"/>
    <property type="evidence" value="ECO:0007669"/>
    <property type="project" value="UniProtKB-KW"/>
</dbReference>
<feature type="domain" description="ParB-like N-terminal" evidence="6">
    <location>
        <begin position="4"/>
        <end position="94"/>
    </location>
</feature>
<evidence type="ECO:0000256" key="5">
    <source>
        <dbReference type="ARBA" id="ARBA00022747"/>
    </source>
</evidence>
<dbReference type="InterPro" id="IPR002295">
    <property type="entry name" value="N4/N6-MTase_EcoPI_Mod-like"/>
</dbReference>
<evidence type="ECO:0000259" key="6">
    <source>
        <dbReference type="SMART" id="SM00470"/>
    </source>
</evidence>
<protein>
    <submittedName>
        <fullName evidence="7">DNA modification methylase</fullName>
    </submittedName>
    <submittedName>
        <fullName evidence="8">ParB N-terminal domain-containing protein</fullName>
    </submittedName>
</protein>
<dbReference type="InterPro" id="IPR002052">
    <property type="entry name" value="DNA_methylase_N6_adenine_CS"/>
</dbReference>
<dbReference type="InterPro" id="IPR015840">
    <property type="entry name" value="DNA_MeTrfase_ParB"/>
</dbReference>
<keyword evidence="3" id="KW-0808">Transferase</keyword>
<dbReference type="InterPro" id="IPR029063">
    <property type="entry name" value="SAM-dependent_MTases_sf"/>
</dbReference>
<comment type="similarity">
    <text evidence="1">Belongs to the N(4)/N(6)-methyltransferase family.</text>
</comment>
<dbReference type="Proteomes" id="UP000247790">
    <property type="component" value="Unassembled WGS sequence"/>
</dbReference>
<dbReference type="Proteomes" id="UP000509327">
    <property type="component" value="Chromosome"/>
</dbReference>
<sequence>MNIRIVPIDQINAAAYNPRVDLQPGDPEYEKLKRSIEQFGYVEPIVWNERTGNMVGGHQRYKIMVNELGHTELQVSVVDLDDQQERLLNIALNKVSGRWDDEALGRLLAELQAEGADLLLSGFDTEELNELIADFGTVPDTEIEEPVVEDDFDVQGALDNIQTPETQRGDIWQLGPHRLMCGDSTSEDDVGCLMDGERADLVVTDPPYNVAIESDSARLAADGRSSIQNDDMPAEEFAGFLHAIFERYSGLMASTAGIYVFHPSSYQREFEDAMNAAGIVVRSQCVWVKNAASFGWSQYRWQHEPVFYAHLKKKSPSWYGDRRQSTVWRAGLPVEEGEPSTVWEVSRGDVGKYVHPTQKPLELLAIPIKNSSRPGNTVVDLFGGSGSTLMTCDQLGRICRTMEIDPKFCDVIKKRYQESTGIEPVLILRVVPRHN</sequence>
<proteinExistence type="inferred from homology"/>
<evidence type="ECO:0000313" key="9">
    <source>
        <dbReference type="Proteomes" id="UP000247790"/>
    </source>
</evidence>
<dbReference type="PIRSF" id="PIRSF036758">
    <property type="entry name" value="Aden_M_ParB"/>
    <property type="match status" value="1"/>
</dbReference>
<dbReference type="EMBL" id="QJSW01000005">
    <property type="protein sequence ID" value="PYE49839.1"/>
    <property type="molecule type" value="Genomic_DNA"/>
</dbReference>
<dbReference type="Gene3D" id="3.40.50.150">
    <property type="entry name" value="Vaccinia Virus protein VP39"/>
    <property type="match status" value="1"/>
</dbReference>
<evidence type="ECO:0000256" key="2">
    <source>
        <dbReference type="ARBA" id="ARBA00022603"/>
    </source>
</evidence>
<dbReference type="InterPro" id="IPR036086">
    <property type="entry name" value="ParB/Sulfiredoxin_sf"/>
</dbReference>
<dbReference type="Gene3D" id="3.90.1530.10">
    <property type="entry name" value="Conserved hypothetical protein from pyrococcus furiosus pfu- 392566-001, ParB domain"/>
    <property type="match status" value="1"/>
</dbReference>
<dbReference type="GO" id="GO:0008170">
    <property type="term" value="F:N-methyltransferase activity"/>
    <property type="evidence" value="ECO:0007669"/>
    <property type="project" value="InterPro"/>
</dbReference>